<name>A0A8T0KUQ2_PHAAN</name>
<feature type="coiled-coil region" evidence="1">
    <location>
        <begin position="167"/>
        <end position="194"/>
    </location>
</feature>
<protein>
    <submittedName>
        <fullName evidence="2">Alpha-glucan water</fullName>
    </submittedName>
</protein>
<dbReference type="PANTHER" id="PTHR46999">
    <property type="entry name" value="ALPHA-GLUCAN WATER DIKINASE 1, CHLOROPLASTIC-RELATED"/>
    <property type="match status" value="1"/>
</dbReference>
<dbReference type="EMBL" id="JABFOF010000003">
    <property type="protein sequence ID" value="KAG2403039.1"/>
    <property type="molecule type" value="Genomic_DNA"/>
</dbReference>
<evidence type="ECO:0000256" key="1">
    <source>
        <dbReference type="SAM" id="Coils"/>
    </source>
</evidence>
<accession>A0A8T0KUQ2</accession>
<dbReference type="PANTHER" id="PTHR46999:SF1">
    <property type="entry name" value="ALPHA-GLUCAN WATER DIKINASE 1, CHLOROPLASTIC"/>
    <property type="match status" value="1"/>
</dbReference>
<comment type="caution">
    <text evidence="2">The sequence shown here is derived from an EMBL/GenBank/DDBJ whole genome shotgun (WGS) entry which is preliminary data.</text>
</comment>
<sequence length="272" mass="30910">MTVEKRMSDSGEEFPVDDDPICLMVLENLLRKCQYHVLVTDWNSEISKEQDRLTYLLQDVYTSYPQYREIVRMILSTVGRGGEGDVGQRIRDEILVIQVSAWETSPSLYCNSPSPSPITFQNRRNVPRDVSVILIRTEFGTELRRERMTPRLPPPPQPAEPDASNNARLLETVIDRLQQQNTTLMEQNATLMQQNQSAMQSLEASRANSETTQRQLMEILAATRHTTGASPSLYCNLPSPSPITFQNRRNVPGDVSVILIRTEFGTELVREA</sequence>
<organism evidence="2 3">
    <name type="scientific">Phaseolus angularis</name>
    <name type="common">Azuki bean</name>
    <name type="synonym">Vigna angularis</name>
    <dbReference type="NCBI Taxonomy" id="3914"/>
    <lineage>
        <taxon>Eukaryota</taxon>
        <taxon>Viridiplantae</taxon>
        <taxon>Streptophyta</taxon>
        <taxon>Embryophyta</taxon>
        <taxon>Tracheophyta</taxon>
        <taxon>Spermatophyta</taxon>
        <taxon>Magnoliopsida</taxon>
        <taxon>eudicotyledons</taxon>
        <taxon>Gunneridae</taxon>
        <taxon>Pentapetalae</taxon>
        <taxon>rosids</taxon>
        <taxon>fabids</taxon>
        <taxon>Fabales</taxon>
        <taxon>Fabaceae</taxon>
        <taxon>Papilionoideae</taxon>
        <taxon>50 kb inversion clade</taxon>
        <taxon>NPAAA clade</taxon>
        <taxon>indigoferoid/millettioid clade</taxon>
        <taxon>Phaseoleae</taxon>
        <taxon>Vigna</taxon>
    </lineage>
</organism>
<keyword evidence="1" id="KW-0175">Coiled coil</keyword>
<dbReference type="Proteomes" id="UP000743370">
    <property type="component" value="Unassembled WGS sequence"/>
</dbReference>
<reference evidence="2 3" key="1">
    <citation type="submission" date="2020-05" db="EMBL/GenBank/DDBJ databases">
        <title>Vigna angularis (adzuki bean) Var. LongXiaoDou No. 4 denovo assembly.</title>
        <authorList>
            <person name="Xiang H."/>
        </authorList>
    </citation>
    <scope>NUCLEOTIDE SEQUENCE [LARGE SCALE GENOMIC DNA]</scope>
    <source>
        <tissue evidence="2">Leaf</tissue>
    </source>
</reference>
<evidence type="ECO:0000313" key="3">
    <source>
        <dbReference type="Proteomes" id="UP000743370"/>
    </source>
</evidence>
<dbReference type="AlphaFoldDB" id="A0A8T0KUQ2"/>
<evidence type="ECO:0000313" key="2">
    <source>
        <dbReference type="EMBL" id="KAG2403039.1"/>
    </source>
</evidence>
<proteinExistence type="predicted"/>
<gene>
    <name evidence="2" type="ORF">HKW66_Vig0246910</name>
</gene>